<proteinExistence type="predicted"/>
<name>U4TLM2_9LACO</name>
<dbReference type="STRING" id="1231336.L248_3042"/>
<dbReference type="AlphaFoldDB" id="U4TLM2"/>
<dbReference type="EMBL" id="KI271589">
    <property type="protein sequence ID" value="ERL65104.1"/>
    <property type="molecule type" value="Genomic_DNA"/>
</dbReference>
<evidence type="ECO:0000313" key="1">
    <source>
        <dbReference type="EMBL" id="ERL65104.1"/>
    </source>
</evidence>
<dbReference type="HOGENOM" id="CLU_2991112_0_0_9"/>
<evidence type="ECO:0000313" key="2">
    <source>
        <dbReference type="Proteomes" id="UP000030647"/>
    </source>
</evidence>
<organism evidence="1 2">
    <name type="scientific">Schleiferilactobacillus shenzhenensis LY-73</name>
    <dbReference type="NCBI Taxonomy" id="1231336"/>
    <lineage>
        <taxon>Bacteria</taxon>
        <taxon>Bacillati</taxon>
        <taxon>Bacillota</taxon>
        <taxon>Bacilli</taxon>
        <taxon>Lactobacillales</taxon>
        <taxon>Lactobacillaceae</taxon>
        <taxon>Schleiferilactobacillus</taxon>
    </lineage>
</organism>
<gene>
    <name evidence="1" type="ORF">L248_3042</name>
</gene>
<accession>U4TLM2</accession>
<keyword evidence="2" id="KW-1185">Reference proteome</keyword>
<protein>
    <submittedName>
        <fullName evidence="1">Uncharacterized protein</fullName>
    </submittedName>
</protein>
<reference evidence="2" key="1">
    <citation type="journal article" date="2013" name="Genome Announc.">
        <title>Whole-Genome Sequencing of Lactobacillus shenzhenensis Strain LY-73T.</title>
        <authorList>
            <person name="Lin Z."/>
            <person name="Liu Z."/>
            <person name="Yang R."/>
            <person name="Zou Y."/>
            <person name="Wan D."/>
            <person name="Chen J."/>
            <person name="Guo M."/>
            <person name="Zhao J."/>
            <person name="Fang C."/>
            <person name="Yang R."/>
            <person name="Liu F."/>
        </authorList>
    </citation>
    <scope>NUCLEOTIDE SEQUENCE [LARGE SCALE GENOMIC DNA]</scope>
    <source>
        <strain evidence="2">LY-73</strain>
    </source>
</reference>
<sequence>MAIQREKQKSQNDQIMAALLVFLRSFKIGLDQYFFENMNPMLSGSAAAISKEPIVDL</sequence>
<dbReference type="Proteomes" id="UP000030647">
    <property type="component" value="Unassembled WGS sequence"/>
</dbReference>